<organism evidence="7 8">
    <name type="scientific">Taxus chinensis</name>
    <name type="common">Chinese yew</name>
    <name type="synonym">Taxus wallichiana var. chinensis</name>
    <dbReference type="NCBI Taxonomy" id="29808"/>
    <lineage>
        <taxon>Eukaryota</taxon>
        <taxon>Viridiplantae</taxon>
        <taxon>Streptophyta</taxon>
        <taxon>Embryophyta</taxon>
        <taxon>Tracheophyta</taxon>
        <taxon>Spermatophyta</taxon>
        <taxon>Pinopsida</taxon>
        <taxon>Pinidae</taxon>
        <taxon>Conifers II</taxon>
        <taxon>Cupressales</taxon>
        <taxon>Taxaceae</taxon>
        <taxon>Taxus</taxon>
    </lineage>
</organism>
<evidence type="ECO:0000256" key="2">
    <source>
        <dbReference type="ARBA" id="ARBA00022723"/>
    </source>
</evidence>
<dbReference type="SMART" id="SM00249">
    <property type="entry name" value="PHD"/>
    <property type="match status" value="1"/>
</dbReference>
<reference evidence="7 8" key="1">
    <citation type="journal article" date="2021" name="Nat. Plants">
        <title>The Taxus genome provides insights into paclitaxel biosynthesis.</title>
        <authorList>
            <person name="Xiong X."/>
            <person name="Gou J."/>
            <person name="Liao Q."/>
            <person name="Li Y."/>
            <person name="Zhou Q."/>
            <person name="Bi G."/>
            <person name="Li C."/>
            <person name="Du R."/>
            <person name="Wang X."/>
            <person name="Sun T."/>
            <person name="Guo L."/>
            <person name="Liang H."/>
            <person name="Lu P."/>
            <person name="Wu Y."/>
            <person name="Zhang Z."/>
            <person name="Ro D.K."/>
            <person name="Shang Y."/>
            <person name="Huang S."/>
            <person name="Yan J."/>
        </authorList>
    </citation>
    <scope>NUCLEOTIDE SEQUENCE [LARGE SCALE GENOMIC DNA]</scope>
    <source>
        <strain evidence="7">Ta-2019</strain>
    </source>
</reference>
<keyword evidence="2" id="KW-0479">Metal-binding</keyword>
<dbReference type="Gene3D" id="3.30.40.10">
    <property type="entry name" value="Zinc/RING finger domain, C3HC4 (zinc finger)"/>
    <property type="match status" value="1"/>
</dbReference>
<evidence type="ECO:0000256" key="3">
    <source>
        <dbReference type="ARBA" id="ARBA00022771"/>
    </source>
</evidence>
<evidence type="ECO:0000256" key="4">
    <source>
        <dbReference type="ARBA" id="ARBA00022833"/>
    </source>
</evidence>
<dbReference type="Pfam" id="PF00628">
    <property type="entry name" value="PHD"/>
    <property type="match status" value="1"/>
</dbReference>
<name>A0AA38LRI9_TAXCH</name>
<feature type="non-terminal residue" evidence="7">
    <location>
        <position position="733"/>
    </location>
</feature>
<dbReference type="GO" id="GO:0000785">
    <property type="term" value="C:chromatin"/>
    <property type="evidence" value="ECO:0007669"/>
    <property type="project" value="TreeGrafter"/>
</dbReference>
<sequence>GFLTIELGADVLDVGSNSGCLAIELGGDVLDEFGGDNLDAGSNSGCLTIELGGGVLDVGSNPGCLAIELGGDVLDVGSDSCNTEDIFLYVDLPLDPSQDIGHLVENPKAVTTGRMEGGVHSPCVVSPRGNFGVNPFDMPLDHMSAKGHISSSTRGPMHYVSGHDVLDPFLNLSSYTDSFESRQKRPQSGMTHSSDSIENAVQQGEFFVSDTWIPGKSCSESAILDKRSRELFLQQNNFVYKRKKVRHSVTLLSGYAHTEFSKESVQSDPSKSNRLVQGDIENFLETEVNPKRHCKNPTTVPEDLHPDKNKAVLETDANDKVDDKNLISDYQISNLEKAGNVLENGVICNWYDKSDISATQTSDFLLQSGKTTKNSGSNQMLNGNCFENPSRYSLLCGDSFSMSQSESSSFPYNFDGKVKRHESYVEVTCKSMSDSGSFSNISTQGGLSRGERNYKLRKIMDNNQDELSEADAFGSCIPDVTRVAEEKELEREWCISILKESKLLTFLPGKSAVTEHPGVVGDGRWDKRCKVCDTFENSTSTLICDMCEESFHMACCNPKVVSIPVKDNWYCTTCRRKRKRSVIRSCIENRKRNRHGLKFQSRVPDKNGNENFIKEKAGLFLRMLQDTEAYTTQVRIGKDYQADVPSWTGEVICSAESPFMGELLSSAETPFEPEVAANNLKNDIQPKDWEPVEFLPRLSKQNWLQCQNVLYSEGEICPDGRKARKDIICGKWR</sequence>
<comment type="caution">
    <text evidence="7">The sequence shown here is derived from an EMBL/GenBank/DDBJ whole genome shotgun (WGS) entry which is preliminary data.</text>
</comment>
<gene>
    <name evidence="7" type="ORF">KI387_002985</name>
</gene>
<evidence type="ECO:0000259" key="6">
    <source>
        <dbReference type="PROSITE" id="PS50016"/>
    </source>
</evidence>
<dbReference type="InterPro" id="IPR019787">
    <property type="entry name" value="Znf_PHD-finger"/>
</dbReference>
<dbReference type="InterPro" id="IPR013083">
    <property type="entry name" value="Znf_RING/FYVE/PHD"/>
</dbReference>
<proteinExistence type="predicted"/>
<feature type="domain" description="PHD-type" evidence="6">
    <location>
        <begin position="526"/>
        <end position="577"/>
    </location>
</feature>
<dbReference type="GO" id="GO:0005634">
    <property type="term" value="C:nucleus"/>
    <property type="evidence" value="ECO:0007669"/>
    <property type="project" value="UniProtKB-SubCell"/>
</dbReference>
<feature type="non-terminal residue" evidence="7">
    <location>
        <position position="1"/>
    </location>
</feature>
<dbReference type="GO" id="GO:0008270">
    <property type="term" value="F:zinc ion binding"/>
    <property type="evidence" value="ECO:0007669"/>
    <property type="project" value="UniProtKB-KW"/>
</dbReference>
<comment type="subcellular location">
    <subcellularLocation>
        <location evidence="1">Nucleus</location>
    </subcellularLocation>
</comment>
<dbReference type="PROSITE" id="PS01359">
    <property type="entry name" value="ZF_PHD_1"/>
    <property type="match status" value="1"/>
</dbReference>
<dbReference type="AlphaFoldDB" id="A0AA38LRI9"/>
<dbReference type="PANTHER" id="PTHR45915:SF2">
    <property type="entry name" value="TOUTATIS, ISOFORM E"/>
    <property type="match status" value="1"/>
</dbReference>
<dbReference type="PANTHER" id="PTHR45915">
    <property type="entry name" value="TRANSCRIPTION INTERMEDIARY FACTOR"/>
    <property type="match status" value="1"/>
</dbReference>
<evidence type="ECO:0000256" key="5">
    <source>
        <dbReference type="PROSITE-ProRule" id="PRU00146"/>
    </source>
</evidence>
<dbReference type="OMA" id="QCQNVLY"/>
<accession>A0AA38LRI9</accession>
<dbReference type="EMBL" id="JAHRHJ020000001">
    <property type="protein sequence ID" value="KAH9330877.1"/>
    <property type="molecule type" value="Genomic_DNA"/>
</dbReference>
<dbReference type="InterPro" id="IPR019786">
    <property type="entry name" value="Zinc_finger_PHD-type_CS"/>
</dbReference>
<keyword evidence="4" id="KW-0862">Zinc</keyword>
<dbReference type="PROSITE" id="PS50016">
    <property type="entry name" value="ZF_PHD_2"/>
    <property type="match status" value="1"/>
</dbReference>
<dbReference type="SUPFAM" id="SSF57903">
    <property type="entry name" value="FYVE/PHD zinc finger"/>
    <property type="match status" value="1"/>
</dbReference>
<evidence type="ECO:0000256" key="1">
    <source>
        <dbReference type="ARBA" id="ARBA00004123"/>
    </source>
</evidence>
<keyword evidence="3 5" id="KW-0863">Zinc-finger</keyword>
<evidence type="ECO:0000313" key="8">
    <source>
        <dbReference type="Proteomes" id="UP000824469"/>
    </source>
</evidence>
<dbReference type="Proteomes" id="UP000824469">
    <property type="component" value="Unassembled WGS sequence"/>
</dbReference>
<protein>
    <recommendedName>
        <fullName evidence="6">PHD-type domain-containing protein</fullName>
    </recommendedName>
</protein>
<dbReference type="InterPro" id="IPR001965">
    <property type="entry name" value="Znf_PHD"/>
</dbReference>
<evidence type="ECO:0000313" key="7">
    <source>
        <dbReference type="EMBL" id="KAH9330877.1"/>
    </source>
</evidence>
<keyword evidence="8" id="KW-1185">Reference proteome</keyword>
<dbReference type="InterPro" id="IPR011011">
    <property type="entry name" value="Znf_FYVE_PHD"/>
</dbReference>